<accession>K3WMT6</accession>
<evidence type="ECO:0000313" key="3">
    <source>
        <dbReference type="EnsemblProtists" id="PYU1_T006278"/>
    </source>
</evidence>
<name>K3WMT6_GLOUD</name>
<dbReference type="VEuPathDB" id="FungiDB:PYU1_G006266"/>
<sequence>MSSDEGDTPVKLYNPLERNRKRQHFVSIDSSSSEEDESSVYEESPLVPKRRRSLRSSRRSSMSPSVAARTDGDDEGEEKVETLEDLMTDAEREAARQSELQIEREIAQRIAQDEVLNKTREIMNKISSAQRQRNHDSGLTEVISLDSDDDDDDDDFQIISQPVKPGAAKGASRLESSRQSYQQAPADKGERIVLQIRANGERTDEVPIHMNEPFDVLYKNFCDLLGLPRTAVKMSLDGDALPVSSTPSALDLESGDLIDAKVDFSQQNTADIKTFVRLKLIVQGKRPEIFKIDVNSTLEKLHSGFCKKHNIVFSEDVVLSALGVTLRLNQTIESYGLRDDDEIQVEIENVVDPSAIALQLRFSDGTTETHHVIP</sequence>
<dbReference type="AlphaFoldDB" id="K3WMT6"/>
<feature type="compositionally biased region" description="Low complexity" evidence="1">
    <location>
        <begin position="59"/>
        <end position="69"/>
    </location>
</feature>
<feature type="compositionally biased region" description="Acidic residues" evidence="1">
    <location>
        <begin position="146"/>
        <end position="156"/>
    </location>
</feature>
<dbReference type="Pfam" id="PF11976">
    <property type="entry name" value="Rad60-SLD"/>
    <property type="match status" value="2"/>
</dbReference>
<dbReference type="EMBL" id="GL376625">
    <property type="status" value="NOT_ANNOTATED_CDS"/>
    <property type="molecule type" value="Genomic_DNA"/>
</dbReference>
<dbReference type="OMA" id="HASYCKR"/>
<dbReference type="InParanoid" id="K3WMT6"/>
<dbReference type="CDD" id="cd01763">
    <property type="entry name" value="Ubl_SUMO_like"/>
    <property type="match status" value="2"/>
</dbReference>
<feature type="domain" description="Rad60/SUMO-like" evidence="2">
    <location>
        <begin position="203"/>
        <end position="261"/>
    </location>
</feature>
<reference evidence="4" key="2">
    <citation type="submission" date="2010-04" db="EMBL/GenBank/DDBJ databases">
        <authorList>
            <person name="Buell R."/>
            <person name="Hamilton J."/>
            <person name="Hostetler J."/>
        </authorList>
    </citation>
    <scope>NUCLEOTIDE SEQUENCE [LARGE SCALE GENOMIC DNA]</scope>
    <source>
        <strain evidence="4">DAOM:BR144</strain>
    </source>
</reference>
<proteinExistence type="predicted"/>
<feature type="compositionally biased region" description="Acidic residues" evidence="1">
    <location>
        <begin position="72"/>
        <end position="88"/>
    </location>
</feature>
<dbReference type="PANTHER" id="PTHR10562">
    <property type="entry name" value="SMALL UBIQUITIN-RELATED MODIFIER"/>
    <property type="match status" value="1"/>
</dbReference>
<dbReference type="Gene3D" id="3.10.20.90">
    <property type="entry name" value="Phosphatidylinositol 3-kinase Catalytic Subunit, Chain A, domain 1"/>
    <property type="match status" value="2"/>
</dbReference>
<evidence type="ECO:0000256" key="1">
    <source>
        <dbReference type="SAM" id="MobiDB-lite"/>
    </source>
</evidence>
<feature type="domain" description="Rad60/SUMO-like" evidence="2">
    <location>
        <begin position="277"/>
        <end position="346"/>
    </location>
</feature>
<dbReference type="InterPro" id="IPR022617">
    <property type="entry name" value="Rad60/SUMO-like_dom"/>
</dbReference>
<reference evidence="4" key="1">
    <citation type="journal article" date="2010" name="Genome Biol.">
        <title>Genome sequence of the necrotrophic plant pathogen Pythium ultimum reveals original pathogenicity mechanisms and effector repertoire.</title>
        <authorList>
            <person name="Levesque C.A."/>
            <person name="Brouwer H."/>
            <person name="Cano L."/>
            <person name="Hamilton J.P."/>
            <person name="Holt C."/>
            <person name="Huitema E."/>
            <person name="Raffaele S."/>
            <person name="Robideau G.P."/>
            <person name="Thines M."/>
            <person name="Win J."/>
            <person name="Zerillo M.M."/>
            <person name="Beakes G.W."/>
            <person name="Boore J.L."/>
            <person name="Busam D."/>
            <person name="Dumas B."/>
            <person name="Ferriera S."/>
            <person name="Fuerstenberg S.I."/>
            <person name="Gachon C.M."/>
            <person name="Gaulin E."/>
            <person name="Govers F."/>
            <person name="Grenville-Briggs L."/>
            <person name="Horner N."/>
            <person name="Hostetler J."/>
            <person name="Jiang R.H."/>
            <person name="Johnson J."/>
            <person name="Krajaejun T."/>
            <person name="Lin H."/>
            <person name="Meijer H.J."/>
            <person name="Moore B."/>
            <person name="Morris P."/>
            <person name="Phuntmart V."/>
            <person name="Puiu D."/>
            <person name="Shetty J."/>
            <person name="Stajich J.E."/>
            <person name="Tripathy S."/>
            <person name="Wawra S."/>
            <person name="van West P."/>
            <person name="Whitty B.R."/>
            <person name="Coutinho P.M."/>
            <person name="Henrissat B."/>
            <person name="Martin F."/>
            <person name="Thomas P.D."/>
            <person name="Tyler B.M."/>
            <person name="De Vries R.P."/>
            <person name="Kamoun S."/>
            <person name="Yandell M."/>
            <person name="Tisserat N."/>
            <person name="Buell C.R."/>
        </authorList>
    </citation>
    <scope>NUCLEOTIDE SEQUENCE</scope>
    <source>
        <strain evidence="4">DAOM:BR144</strain>
    </source>
</reference>
<feature type="compositionally biased region" description="Basic residues" evidence="1">
    <location>
        <begin position="48"/>
        <end position="58"/>
    </location>
</feature>
<dbReference type="InterPro" id="IPR029071">
    <property type="entry name" value="Ubiquitin-like_domsf"/>
</dbReference>
<dbReference type="HOGENOM" id="CLU_055367_0_0_1"/>
<reference evidence="3" key="3">
    <citation type="submission" date="2015-02" db="UniProtKB">
        <authorList>
            <consortium name="EnsemblProtists"/>
        </authorList>
    </citation>
    <scope>IDENTIFICATION</scope>
    <source>
        <strain evidence="3">DAOM BR144</strain>
    </source>
</reference>
<organism evidence="3 4">
    <name type="scientific">Globisporangium ultimum (strain ATCC 200006 / CBS 805.95 / DAOM BR144)</name>
    <name type="common">Pythium ultimum</name>
    <dbReference type="NCBI Taxonomy" id="431595"/>
    <lineage>
        <taxon>Eukaryota</taxon>
        <taxon>Sar</taxon>
        <taxon>Stramenopiles</taxon>
        <taxon>Oomycota</taxon>
        <taxon>Peronosporomycetes</taxon>
        <taxon>Pythiales</taxon>
        <taxon>Pythiaceae</taxon>
        <taxon>Globisporangium</taxon>
    </lineage>
</organism>
<feature type="compositionally biased region" description="Basic and acidic residues" evidence="1">
    <location>
        <begin position="89"/>
        <end position="98"/>
    </location>
</feature>
<feature type="region of interest" description="Disordered" evidence="1">
    <location>
        <begin position="1"/>
        <end position="98"/>
    </location>
</feature>
<dbReference type="Proteomes" id="UP000019132">
    <property type="component" value="Unassembled WGS sequence"/>
</dbReference>
<evidence type="ECO:0000259" key="2">
    <source>
        <dbReference type="Pfam" id="PF11976"/>
    </source>
</evidence>
<keyword evidence="4" id="KW-1185">Reference proteome</keyword>
<feature type="region of interest" description="Disordered" evidence="1">
    <location>
        <begin position="127"/>
        <end position="187"/>
    </location>
</feature>
<dbReference type="eggNOG" id="ENOG502RY9A">
    <property type="taxonomic scope" value="Eukaryota"/>
</dbReference>
<dbReference type="EnsemblProtists" id="PYU1_T006278">
    <property type="protein sequence ID" value="PYU1_T006278"/>
    <property type="gene ID" value="PYU1_G006266"/>
</dbReference>
<dbReference type="SUPFAM" id="SSF54236">
    <property type="entry name" value="Ubiquitin-like"/>
    <property type="match status" value="2"/>
</dbReference>
<evidence type="ECO:0000313" key="4">
    <source>
        <dbReference type="Proteomes" id="UP000019132"/>
    </source>
</evidence>
<protein>
    <recommendedName>
        <fullName evidence="2">Rad60/SUMO-like domain-containing protein</fullName>
    </recommendedName>
</protein>